<evidence type="ECO:0000313" key="3">
    <source>
        <dbReference type="Proteomes" id="UP000054564"/>
    </source>
</evidence>
<gene>
    <name evidence="2" type="ORF">PSTG_17833</name>
</gene>
<protein>
    <recommendedName>
        <fullName evidence="1">Double jelly roll-like domain-containing protein</fullName>
    </recommendedName>
</protein>
<proteinExistence type="predicted"/>
<dbReference type="InterPro" id="IPR049512">
    <property type="entry name" value="DJR-like_dom"/>
</dbReference>
<dbReference type="Proteomes" id="UP000054564">
    <property type="component" value="Unassembled WGS sequence"/>
</dbReference>
<dbReference type="PANTHER" id="PTHR36159:SF1">
    <property type="entry name" value="RETROVIRUS-RELATED POL POLYPROTEIN FROM TRANSPOSON 412-LIKE PROTEIN"/>
    <property type="match status" value="1"/>
</dbReference>
<dbReference type="STRING" id="1165861.A0A0L0UP55"/>
<feature type="domain" description="Double jelly roll-like" evidence="1">
    <location>
        <begin position="2"/>
        <end position="273"/>
    </location>
</feature>
<organism evidence="2 3">
    <name type="scientific">Puccinia striiformis f. sp. tritici PST-78</name>
    <dbReference type="NCBI Taxonomy" id="1165861"/>
    <lineage>
        <taxon>Eukaryota</taxon>
        <taxon>Fungi</taxon>
        <taxon>Dikarya</taxon>
        <taxon>Basidiomycota</taxon>
        <taxon>Pucciniomycotina</taxon>
        <taxon>Pucciniomycetes</taxon>
        <taxon>Pucciniales</taxon>
        <taxon>Pucciniaceae</taxon>
        <taxon>Puccinia</taxon>
    </lineage>
</organism>
<reference evidence="3" key="1">
    <citation type="submission" date="2014-03" db="EMBL/GenBank/DDBJ databases">
        <title>The Genome Sequence of Puccinia striiformis f. sp. tritici PST-78.</title>
        <authorList>
            <consortium name="The Broad Institute Genome Sequencing Platform"/>
            <person name="Cuomo C."/>
            <person name="Hulbert S."/>
            <person name="Chen X."/>
            <person name="Walker B."/>
            <person name="Young S.K."/>
            <person name="Zeng Q."/>
            <person name="Gargeya S."/>
            <person name="Fitzgerald M."/>
            <person name="Haas B."/>
            <person name="Abouelleil A."/>
            <person name="Alvarado L."/>
            <person name="Arachchi H.M."/>
            <person name="Berlin A.M."/>
            <person name="Chapman S.B."/>
            <person name="Goldberg J."/>
            <person name="Griggs A."/>
            <person name="Gujja S."/>
            <person name="Hansen M."/>
            <person name="Howarth C."/>
            <person name="Imamovic A."/>
            <person name="Larimer J."/>
            <person name="McCowan C."/>
            <person name="Montmayeur A."/>
            <person name="Murphy C."/>
            <person name="Neiman D."/>
            <person name="Pearson M."/>
            <person name="Priest M."/>
            <person name="Roberts A."/>
            <person name="Saif S."/>
            <person name="Shea T."/>
            <person name="Sisk P."/>
            <person name="Sykes S."/>
            <person name="Wortman J."/>
            <person name="Nusbaum C."/>
            <person name="Birren B."/>
        </authorList>
    </citation>
    <scope>NUCLEOTIDE SEQUENCE [LARGE SCALE GENOMIC DNA]</scope>
    <source>
        <strain evidence="3">race PST-78</strain>
    </source>
</reference>
<comment type="caution">
    <text evidence="2">The sequence shown here is derived from an EMBL/GenBank/DDBJ whole genome shotgun (WGS) entry which is preliminary data.</text>
</comment>
<dbReference type="Pfam" id="PF21738">
    <property type="entry name" value="DJR-like_dom"/>
    <property type="match status" value="1"/>
</dbReference>
<evidence type="ECO:0000259" key="1">
    <source>
        <dbReference type="Pfam" id="PF21738"/>
    </source>
</evidence>
<sequence length="286" mass="33152">MKALASVSPIESNMLLNAGWSNAEEISTKSGQFNFCLPLKMLLGFAEDYNKVVFNAKHELILLRSKSDKTVAYSSKDEEKDKLKLQINTITWKVPHIQLADFAKLQLFKSIKSGQPITMAFRTWDCHLNPTLAQGTNHLWNVKLASQNERPRFMLIGFLNNDHFVHNSLTNIKVHLNSESYPYDDLNLKFDNDRYALLYNMYSKFQQSYYMKDPQPLLNIYEFKKQPLIVIDLSHQNETVKSGPIDVRIEFKTLKNVPENTSAYCLIIHDRIIQYTPITGEIRKIM</sequence>
<dbReference type="AlphaFoldDB" id="A0A0L0UP55"/>
<name>A0A0L0UP55_9BASI</name>
<dbReference type="EMBL" id="AJIL01000971">
    <property type="protein sequence ID" value="KNE88750.1"/>
    <property type="molecule type" value="Genomic_DNA"/>
</dbReference>
<evidence type="ECO:0000313" key="2">
    <source>
        <dbReference type="EMBL" id="KNE88750.1"/>
    </source>
</evidence>
<keyword evidence="3" id="KW-1185">Reference proteome</keyword>
<accession>A0A0L0UP55</accession>
<dbReference type="PANTHER" id="PTHR36159">
    <property type="entry name" value="PROTEIN CBG23766"/>
    <property type="match status" value="1"/>
</dbReference>